<dbReference type="Gene3D" id="3.40.50.300">
    <property type="entry name" value="P-loop containing nucleotide triphosphate hydrolases"/>
    <property type="match status" value="1"/>
</dbReference>
<dbReference type="GO" id="GO:0016020">
    <property type="term" value="C:membrane"/>
    <property type="evidence" value="ECO:0007669"/>
    <property type="project" value="TreeGrafter"/>
</dbReference>
<feature type="domain" description="Dynamin N-terminal" evidence="2">
    <location>
        <begin position="138"/>
        <end position="168"/>
    </location>
</feature>
<keyword evidence="4" id="KW-1185">Reference proteome</keyword>
<dbReference type="SUPFAM" id="SSF52540">
    <property type="entry name" value="P-loop containing nucleoside triphosphate hydrolases"/>
    <property type="match status" value="1"/>
</dbReference>
<dbReference type="Proteomes" id="UP001151532">
    <property type="component" value="Chromosome 8"/>
</dbReference>
<dbReference type="InterPro" id="IPR027417">
    <property type="entry name" value="P-loop_NTPase"/>
</dbReference>
<dbReference type="Pfam" id="PF00350">
    <property type="entry name" value="Dynamin_N"/>
    <property type="match status" value="1"/>
</dbReference>
<dbReference type="GO" id="GO:0005737">
    <property type="term" value="C:cytoplasm"/>
    <property type="evidence" value="ECO:0007669"/>
    <property type="project" value="TreeGrafter"/>
</dbReference>
<evidence type="ECO:0000259" key="2">
    <source>
        <dbReference type="Pfam" id="PF00350"/>
    </source>
</evidence>
<gene>
    <name evidence="3" type="ORF">OIU79_004377</name>
</gene>
<dbReference type="EMBL" id="JAPFFK010000013">
    <property type="protein sequence ID" value="KAJ6726200.1"/>
    <property type="molecule type" value="Genomic_DNA"/>
</dbReference>
<protein>
    <recommendedName>
        <fullName evidence="2">Dynamin N-terminal domain-containing protein</fullName>
    </recommendedName>
</protein>
<name>A0A9Q0UA02_SALPP</name>
<dbReference type="GO" id="GO:0005874">
    <property type="term" value="C:microtubule"/>
    <property type="evidence" value="ECO:0007669"/>
    <property type="project" value="TreeGrafter"/>
</dbReference>
<dbReference type="PANTHER" id="PTHR11566:SF80">
    <property type="entry name" value="PHRAGMOPLASTIN DRP1C"/>
    <property type="match status" value="1"/>
</dbReference>
<comment type="caution">
    <text evidence="3">The sequence shown here is derived from an EMBL/GenBank/DDBJ whole genome shotgun (WGS) entry which is preliminary data.</text>
</comment>
<reference evidence="3" key="2">
    <citation type="journal article" date="2023" name="Int. J. Mol. Sci.">
        <title>De Novo Assembly and Annotation of 11 Diverse Shrub Willow (Salix) Genomes Reveals Novel Gene Organization in Sex-Linked Regions.</title>
        <authorList>
            <person name="Hyden B."/>
            <person name="Feng K."/>
            <person name="Yates T.B."/>
            <person name="Jawdy S."/>
            <person name="Cereghino C."/>
            <person name="Smart L.B."/>
            <person name="Muchero W."/>
        </authorList>
    </citation>
    <scope>NUCLEOTIDE SEQUENCE</scope>
    <source>
        <tissue evidence="3">Shoot tip</tissue>
    </source>
</reference>
<organism evidence="3 4">
    <name type="scientific">Salix purpurea</name>
    <name type="common">Purple osier willow</name>
    <dbReference type="NCBI Taxonomy" id="77065"/>
    <lineage>
        <taxon>Eukaryota</taxon>
        <taxon>Viridiplantae</taxon>
        <taxon>Streptophyta</taxon>
        <taxon>Embryophyta</taxon>
        <taxon>Tracheophyta</taxon>
        <taxon>Spermatophyta</taxon>
        <taxon>Magnoliopsida</taxon>
        <taxon>eudicotyledons</taxon>
        <taxon>Gunneridae</taxon>
        <taxon>Pentapetalae</taxon>
        <taxon>rosids</taxon>
        <taxon>fabids</taxon>
        <taxon>Malpighiales</taxon>
        <taxon>Salicaceae</taxon>
        <taxon>Saliceae</taxon>
        <taxon>Salix</taxon>
    </lineage>
</organism>
<feature type="region of interest" description="Disordered" evidence="1">
    <location>
        <begin position="79"/>
        <end position="98"/>
    </location>
</feature>
<sequence length="207" mass="22553">MPMTLCSTEIVKESTFRKRKLPEDEIVYYLYSAASVIVVGSARLGQQVCCARIITGAQGQASGSSKEIRIHFYSPDYSKDPIGTGQAKPRSGDNKSLNSWAIRSYNGEPDRSGKQNSKSLHCSRRGEGMSLWEALPSVAVVGGQSSGKSSFSESVVGRDFLPRGSEVVALKLKRKLTDSIPTSLGSAQISDLYICRETVFRDSSLHH</sequence>
<dbReference type="PANTHER" id="PTHR11566">
    <property type="entry name" value="DYNAMIN"/>
    <property type="match status" value="1"/>
</dbReference>
<dbReference type="InterPro" id="IPR022812">
    <property type="entry name" value="Dynamin"/>
</dbReference>
<accession>A0A9Q0UA02</accession>
<evidence type="ECO:0000313" key="4">
    <source>
        <dbReference type="Proteomes" id="UP001151532"/>
    </source>
</evidence>
<dbReference type="InterPro" id="IPR045063">
    <property type="entry name" value="Dynamin_N"/>
</dbReference>
<dbReference type="PRINTS" id="PR00195">
    <property type="entry name" value="DYNAMIN"/>
</dbReference>
<evidence type="ECO:0000313" key="3">
    <source>
        <dbReference type="EMBL" id="KAJ6726200.1"/>
    </source>
</evidence>
<feature type="region of interest" description="Disordered" evidence="1">
    <location>
        <begin position="103"/>
        <end position="122"/>
    </location>
</feature>
<evidence type="ECO:0000256" key="1">
    <source>
        <dbReference type="SAM" id="MobiDB-lite"/>
    </source>
</evidence>
<dbReference type="GO" id="GO:0008017">
    <property type="term" value="F:microtubule binding"/>
    <property type="evidence" value="ECO:0007669"/>
    <property type="project" value="TreeGrafter"/>
</dbReference>
<reference evidence="3" key="1">
    <citation type="submission" date="2022-11" db="EMBL/GenBank/DDBJ databases">
        <authorList>
            <person name="Hyden B.L."/>
            <person name="Feng K."/>
            <person name="Yates T."/>
            <person name="Jawdy S."/>
            <person name="Smart L.B."/>
            <person name="Muchero W."/>
        </authorList>
    </citation>
    <scope>NUCLEOTIDE SEQUENCE</scope>
    <source>
        <tissue evidence="3">Shoot tip</tissue>
    </source>
</reference>
<dbReference type="AlphaFoldDB" id="A0A9Q0UA02"/>
<proteinExistence type="predicted"/>
<dbReference type="GO" id="GO:0003924">
    <property type="term" value="F:GTPase activity"/>
    <property type="evidence" value="ECO:0007669"/>
    <property type="project" value="TreeGrafter"/>
</dbReference>